<dbReference type="PANTHER" id="PTHR21621">
    <property type="entry name" value="RIBOSOMAL PROTEIN S6 MODIFICATION PROTEIN"/>
    <property type="match status" value="1"/>
</dbReference>
<organism evidence="4 5">
    <name type="scientific">Spongiibacter thalassae</name>
    <dbReference type="NCBI Taxonomy" id="2721624"/>
    <lineage>
        <taxon>Bacteria</taxon>
        <taxon>Pseudomonadati</taxon>
        <taxon>Pseudomonadota</taxon>
        <taxon>Gammaproteobacteria</taxon>
        <taxon>Cellvibrionales</taxon>
        <taxon>Spongiibacteraceae</taxon>
        <taxon>Spongiibacter</taxon>
    </lineage>
</organism>
<protein>
    <recommendedName>
        <fullName evidence="3">ATP-grasp domain-containing protein</fullName>
    </recommendedName>
</protein>
<reference evidence="4 5" key="1">
    <citation type="submission" date="2020-04" db="EMBL/GenBank/DDBJ databases">
        <authorList>
            <person name="Yoon J."/>
        </authorList>
    </citation>
    <scope>NUCLEOTIDE SEQUENCE [LARGE SCALE GENOMIC DNA]</scope>
    <source>
        <strain evidence="4 5">KMU-166</strain>
    </source>
</reference>
<feature type="domain" description="ATP-grasp" evidence="3">
    <location>
        <begin position="75"/>
        <end position="255"/>
    </location>
</feature>
<dbReference type="PROSITE" id="PS50975">
    <property type="entry name" value="ATP_GRASP"/>
    <property type="match status" value="1"/>
</dbReference>
<evidence type="ECO:0000256" key="2">
    <source>
        <dbReference type="PROSITE-ProRule" id="PRU00409"/>
    </source>
</evidence>
<dbReference type="RefSeq" id="WP_168450777.1">
    <property type="nucleotide sequence ID" value="NZ_JAAWWK010000004.1"/>
</dbReference>
<accession>A0ABX1GGB9</accession>
<dbReference type="InterPro" id="IPR013651">
    <property type="entry name" value="ATP-grasp_RimK-type"/>
</dbReference>
<dbReference type="InterPro" id="IPR011761">
    <property type="entry name" value="ATP-grasp"/>
</dbReference>
<evidence type="ECO:0000313" key="4">
    <source>
        <dbReference type="EMBL" id="NKI18257.1"/>
    </source>
</evidence>
<keyword evidence="2" id="KW-0067">ATP-binding</keyword>
<keyword evidence="2" id="KW-0547">Nucleotide-binding</keyword>
<evidence type="ECO:0000256" key="1">
    <source>
        <dbReference type="ARBA" id="ARBA00023211"/>
    </source>
</evidence>
<name>A0ABX1GGB9_9GAMM</name>
<dbReference type="Gene3D" id="3.30.470.20">
    <property type="entry name" value="ATP-grasp fold, B domain"/>
    <property type="match status" value="1"/>
</dbReference>
<dbReference type="Pfam" id="PF08443">
    <property type="entry name" value="RimK"/>
    <property type="match status" value="1"/>
</dbReference>
<sequence length="268" mass="30391">MAWISFDIFRTLGFPDTLQLKPGEVFRHRDEISAADWVLFPEYWQVNALTYGLKARIFPSEASYRLGHNKIEMTRAFEMVAPAQTPHTVIRANTAENADAVWEDMLLPFVAKLPKAAQGCGVWLIQQRDDWRAYLARTEVIYVQEYLPIDRDIRIVVVGDEVVSAYWRLQSDQGFYNNIAKGGAADYSPVPQVAIDLALHLARSLDINHAGFDIAMVGNHPYVLEFNRLFGNQAIPGGERAPREAIQRYLLSASQPSDFPSRPRRRAA</sequence>
<evidence type="ECO:0000259" key="3">
    <source>
        <dbReference type="PROSITE" id="PS50975"/>
    </source>
</evidence>
<comment type="caution">
    <text evidence="4">The sequence shown here is derived from an EMBL/GenBank/DDBJ whole genome shotgun (WGS) entry which is preliminary data.</text>
</comment>
<dbReference type="EMBL" id="JAAWWK010000004">
    <property type="protein sequence ID" value="NKI18257.1"/>
    <property type="molecule type" value="Genomic_DNA"/>
</dbReference>
<evidence type="ECO:0000313" key="5">
    <source>
        <dbReference type="Proteomes" id="UP000765845"/>
    </source>
</evidence>
<proteinExistence type="predicted"/>
<gene>
    <name evidence="4" type="ORF">HCU74_12650</name>
</gene>
<keyword evidence="5" id="KW-1185">Reference proteome</keyword>
<dbReference type="PANTHER" id="PTHR21621:SF0">
    <property type="entry name" value="BETA-CITRYLGLUTAMATE SYNTHASE B-RELATED"/>
    <property type="match status" value="1"/>
</dbReference>
<keyword evidence="1" id="KW-0464">Manganese</keyword>
<dbReference type="Proteomes" id="UP000765845">
    <property type="component" value="Unassembled WGS sequence"/>
</dbReference>
<dbReference type="SUPFAM" id="SSF56059">
    <property type="entry name" value="Glutathione synthetase ATP-binding domain-like"/>
    <property type="match status" value="1"/>
</dbReference>